<evidence type="ECO:0000256" key="2">
    <source>
        <dbReference type="SAM" id="SignalP"/>
    </source>
</evidence>
<evidence type="ECO:0000313" key="5">
    <source>
        <dbReference type="Proteomes" id="UP001379533"/>
    </source>
</evidence>
<evidence type="ECO:0000256" key="1">
    <source>
        <dbReference type="ARBA" id="ARBA00022801"/>
    </source>
</evidence>
<dbReference type="InterPro" id="IPR000073">
    <property type="entry name" value="AB_hydrolase_1"/>
</dbReference>
<evidence type="ECO:0000259" key="3">
    <source>
        <dbReference type="Pfam" id="PF00561"/>
    </source>
</evidence>
<dbReference type="Proteomes" id="UP001379533">
    <property type="component" value="Chromosome"/>
</dbReference>
<keyword evidence="5" id="KW-1185">Reference proteome</keyword>
<feature type="domain" description="AB hydrolase-1" evidence="3">
    <location>
        <begin position="54"/>
        <end position="279"/>
    </location>
</feature>
<evidence type="ECO:0000313" key="4">
    <source>
        <dbReference type="EMBL" id="WXA99908.1"/>
    </source>
</evidence>
<dbReference type="InterPro" id="IPR029058">
    <property type="entry name" value="AB_hydrolase_fold"/>
</dbReference>
<reference evidence="4 5" key="1">
    <citation type="submission" date="2021-12" db="EMBL/GenBank/DDBJ databases">
        <title>Discovery of the Pendulisporaceae a myxobacterial family with distinct sporulation behavior and unique specialized metabolism.</title>
        <authorList>
            <person name="Garcia R."/>
            <person name="Popoff A."/>
            <person name="Bader C.D."/>
            <person name="Loehr J."/>
            <person name="Walesch S."/>
            <person name="Walt C."/>
            <person name="Boldt J."/>
            <person name="Bunk B."/>
            <person name="Haeckl F.J.F.P.J."/>
            <person name="Gunesch A.P."/>
            <person name="Birkelbach J."/>
            <person name="Nuebel U."/>
            <person name="Pietschmann T."/>
            <person name="Bach T."/>
            <person name="Mueller R."/>
        </authorList>
    </citation>
    <scope>NUCLEOTIDE SEQUENCE [LARGE SCALE GENOMIC DNA]</scope>
    <source>
        <strain evidence="4 5">MSr12523</strain>
    </source>
</reference>
<name>A0ABZ2KRH7_9BACT</name>
<dbReference type="PANTHER" id="PTHR43798:SF31">
    <property type="entry name" value="AB HYDROLASE SUPERFAMILY PROTEIN YCLE"/>
    <property type="match status" value="1"/>
</dbReference>
<dbReference type="SUPFAM" id="SSF53474">
    <property type="entry name" value="alpha/beta-Hydrolases"/>
    <property type="match status" value="1"/>
</dbReference>
<dbReference type="Pfam" id="PF00561">
    <property type="entry name" value="Abhydrolase_1"/>
    <property type="match status" value="1"/>
</dbReference>
<gene>
    <name evidence="4" type="ORF">LZC95_24220</name>
</gene>
<feature type="signal peptide" evidence="2">
    <location>
        <begin position="1"/>
        <end position="17"/>
    </location>
</feature>
<proteinExistence type="predicted"/>
<protein>
    <submittedName>
        <fullName evidence="4">Alpha/beta hydrolase</fullName>
    </submittedName>
</protein>
<dbReference type="InterPro" id="IPR050266">
    <property type="entry name" value="AB_hydrolase_sf"/>
</dbReference>
<dbReference type="RefSeq" id="WP_394850550.1">
    <property type="nucleotide sequence ID" value="NZ_CP089982.1"/>
</dbReference>
<organism evidence="4 5">
    <name type="scientific">Pendulispora brunnea</name>
    <dbReference type="NCBI Taxonomy" id="2905690"/>
    <lineage>
        <taxon>Bacteria</taxon>
        <taxon>Pseudomonadati</taxon>
        <taxon>Myxococcota</taxon>
        <taxon>Myxococcia</taxon>
        <taxon>Myxococcales</taxon>
        <taxon>Sorangiineae</taxon>
        <taxon>Pendulisporaceae</taxon>
        <taxon>Pendulispora</taxon>
    </lineage>
</organism>
<sequence>MLSRFAFIFLIVLALVACRHQEARTPPHHEVSFVRTPDGVRTAVQTWGNPKGRPIVFVHGLAQSHLSWTRQVASSLGDEFRLVTYDLRGHGDSDKPLDARYYEEGRRWGEELAAVLDTLGPERPVVVGWSLGGVVIANYLAAHGDARLGGIVLVAAVTTFDRALLGVMPPLASPDLATRIGANRQFLRDCFAVPPTGEEFETMLAYNAQVPREVFAAVPHVSLDGTDAAFARVKVPVLVLQGSEDKLVKMGMAKRSAALVPGSHLAVYEGVGHAPFYERADAFNGDLAAFARRAVME</sequence>
<dbReference type="GO" id="GO:0016787">
    <property type="term" value="F:hydrolase activity"/>
    <property type="evidence" value="ECO:0007669"/>
    <property type="project" value="UniProtKB-KW"/>
</dbReference>
<dbReference type="PROSITE" id="PS51257">
    <property type="entry name" value="PROKAR_LIPOPROTEIN"/>
    <property type="match status" value="1"/>
</dbReference>
<dbReference type="PRINTS" id="PR00111">
    <property type="entry name" value="ABHYDROLASE"/>
</dbReference>
<keyword evidence="1 4" id="KW-0378">Hydrolase</keyword>
<accession>A0ABZ2KRH7</accession>
<dbReference type="Gene3D" id="3.40.50.1820">
    <property type="entry name" value="alpha/beta hydrolase"/>
    <property type="match status" value="1"/>
</dbReference>
<feature type="chain" id="PRO_5045820781" evidence="2">
    <location>
        <begin position="18"/>
        <end position="297"/>
    </location>
</feature>
<dbReference type="PANTHER" id="PTHR43798">
    <property type="entry name" value="MONOACYLGLYCEROL LIPASE"/>
    <property type="match status" value="1"/>
</dbReference>
<dbReference type="EMBL" id="CP089982">
    <property type="protein sequence ID" value="WXA99908.1"/>
    <property type="molecule type" value="Genomic_DNA"/>
</dbReference>
<keyword evidence="2" id="KW-0732">Signal</keyword>